<accession>A0A5U8XJX7</accession>
<evidence type="ECO:0000313" key="2">
    <source>
        <dbReference type="EMBL" id="EBS0563208.1"/>
    </source>
</evidence>
<dbReference type="AlphaFoldDB" id="A0A5U8XJX7"/>
<reference evidence="2" key="1">
    <citation type="submission" date="2018-07" db="EMBL/GenBank/DDBJ databases">
        <authorList>
            <person name="Ashton P.M."/>
            <person name="Dallman T."/>
            <person name="Nair S."/>
            <person name="De Pinna E."/>
            <person name="Peters T."/>
            <person name="Grant K."/>
        </authorList>
    </citation>
    <scope>NUCLEOTIDE SEQUENCE</scope>
    <source>
        <strain evidence="2">142535</strain>
    </source>
</reference>
<proteinExistence type="predicted"/>
<keyword evidence="1" id="KW-0732">Signal</keyword>
<dbReference type="EMBL" id="AAGUDP010000006">
    <property type="protein sequence ID" value="EBS0563208.1"/>
    <property type="molecule type" value="Genomic_DNA"/>
</dbReference>
<feature type="chain" id="PRO_5026191012" evidence="1">
    <location>
        <begin position="21"/>
        <end position="127"/>
    </location>
</feature>
<feature type="signal peptide" evidence="1">
    <location>
        <begin position="1"/>
        <end position="20"/>
    </location>
</feature>
<name>A0A5U8XJX7_SALMU</name>
<gene>
    <name evidence="2" type="ORF">DTU56_08775</name>
</gene>
<protein>
    <submittedName>
        <fullName evidence="2">Uncharacterized protein</fullName>
    </submittedName>
</protein>
<evidence type="ECO:0000256" key="1">
    <source>
        <dbReference type="SAM" id="SignalP"/>
    </source>
</evidence>
<comment type="caution">
    <text evidence="2">The sequence shown here is derived from an EMBL/GenBank/DDBJ whole genome shotgun (WGS) entry which is preliminary data.</text>
</comment>
<organism evidence="2">
    <name type="scientific">Salmonella muenchen</name>
    <dbReference type="NCBI Taxonomy" id="596"/>
    <lineage>
        <taxon>Bacteria</taxon>
        <taxon>Pseudomonadati</taxon>
        <taxon>Pseudomonadota</taxon>
        <taxon>Gammaproteobacteria</taxon>
        <taxon>Enterobacterales</taxon>
        <taxon>Enterobacteriaceae</taxon>
        <taxon>Salmonella</taxon>
    </lineage>
</organism>
<sequence>MLKKWLIAICWSMLYFSSHAYALSFKEVAKWPEPMRPSFSTVVGMNDNKVAIQAGAYILIRAYAGDACPAGQYFLANTELRTVTSVEIGTCDEDELTFGVNKAKGTGNNKSIDVYSHGDLAARIPVY</sequence>